<dbReference type="EMBL" id="CZBV01000004">
    <property type="protein sequence ID" value="CUQ85329.1"/>
    <property type="molecule type" value="Genomic_DNA"/>
</dbReference>
<sequence>MDERDIVLNSVLEELKNKKLITELEKDIISAIKVFLEQPIDRNNVKTKINEIDLKYNTYSDLLMVMPQDSLRTLDELNDVEIRNNLYLRINVLLGRKESLK</sequence>
<dbReference type="Proteomes" id="UP000095780">
    <property type="component" value="Unassembled WGS sequence"/>
</dbReference>
<name>A0A174ZK76_9FIRM</name>
<proteinExistence type="predicted"/>
<dbReference type="AlphaFoldDB" id="A0A174ZK76"/>
<protein>
    <submittedName>
        <fullName evidence="1">Uncharacterized protein</fullName>
    </submittedName>
</protein>
<accession>A0A174ZK76</accession>
<organism evidence="1 2">
    <name type="scientific">Lachnospira eligens</name>
    <dbReference type="NCBI Taxonomy" id="39485"/>
    <lineage>
        <taxon>Bacteria</taxon>
        <taxon>Bacillati</taxon>
        <taxon>Bacillota</taxon>
        <taxon>Clostridia</taxon>
        <taxon>Lachnospirales</taxon>
        <taxon>Lachnospiraceae</taxon>
        <taxon>Lachnospira</taxon>
    </lineage>
</organism>
<gene>
    <name evidence="1" type="ORF">ERS852492_01595</name>
</gene>
<evidence type="ECO:0000313" key="2">
    <source>
        <dbReference type="Proteomes" id="UP000095780"/>
    </source>
</evidence>
<evidence type="ECO:0000313" key="1">
    <source>
        <dbReference type="EMBL" id="CUQ85329.1"/>
    </source>
</evidence>
<reference evidence="1 2" key="1">
    <citation type="submission" date="2015-09" db="EMBL/GenBank/DDBJ databases">
        <authorList>
            <consortium name="Pathogen Informatics"/>
        </authorList>
    </citation>
    <scope>NUCLEOTIDE SEQUENCE [LARGE SCALE GENOMIC DNA]</scope>
    <source>
        <strain evidence="1 2">2789STDY5834878</strain>
    </source>
</reference>
<dbReference type="RefSeq" id="WP_055287041.1">
    <property type="nucleotide sequence ID" value="NZ_CABIXW010000004.1"/>
</dbReference>